<evidence type="ECO:0000256" key="2">
    <source>
        <dbReference type="SAM" id="SignalP"/>
    </source>
</evidence>
<feature type="compositionally biased region" description="Low complexity" evidence="1">
    <location>
        <begin position="81"/>
        <end position="109"/>
    </location>
</feature>
<dbReference type="Proteomes" id="UP001189429">
    <property type="component" value="Unassembled WGS sequence"/>
</dbReference>
<keyword evidence="2" id="KW-0732">Signal</keyword>
<feature type="region of interest" description="Disordered" evidence="1">
    <location>
        <begin position="36"/>
        <end position="130"/>
    </location>
</feature>
<dbReference type="EMBL" id="CAUYUJ010006914">
    <property type="protein sequence ID" value="CAK0819044.1"/>
    <property type="molecule type" value="Genomic_DNA"/>
</dbReference>
<gene>
    <name evidence="3" type="ORF">PCOR1329_LOCUS21133</name>
</gene>
<organism evidence="3 4">
    <name type="scientific">Prorocentrum cordatum</name>
    <dbReference type="NCBI Taxonomy" id="2364126"/>
    <lineage>
        <taxon>Eukaryota</taxon>
        <taxon>Sar</taxon>
        <taxon>Alveolata</taxon>
        <taxon>Dinophyceae</taxon>
        <taxon>Prorocentrales</taxon>
        <taxon>Prorocentraceae</taxon>
        <taxon>Prorocentrum</taxon>
    </lineage>
</organism>
<evidence type="ECO:0000313" key="3">
    <source>
        <dbReference type="EMBL" id="CAK0819044.1"/>
    </source>
</evidence>
<feature type="compositionally biased region" description="Pro residues" evidence="1">
    <location>
        <begin position="39"/>
        <end position="52"/>
    </location>
</feature>
<proteinExistence type="predicted"/>
<reference evidence="3" key="1">
    <citation type="submission" date="2023-10" db="EMBL/GenBank/DDBJ databases">
        <authorList>
            <person name="Chen Y."/>
            <person name="Shah S."/>
            <person name="Dougan E. K."/>
            <person name="Thang M."/>
            <person name="Chan C."/>
        </authorList>
    </citation>
    <scope>NUCLEOTIDE SEQUENCE [LARGE SCALE GENOMIC DNA]</scope>
</reference>
<feature type="signal peptide" evidence="2">
    <location>
        <begin position="1"/>
        <end position="16"/>
    </location>
</feature>
<keyword evidence="4" id="KW-1185">Reference proteome</keyword>
<evidence type="ECO:0000256" key="1">
    <source>
        <dbReference type="SAM" id="MobiDB-lite"/>
    </source>
</evidence>
<protein>
    <submittedName>
        <fullName evidence="3">Uncharacterized protein</fullName>
    </submittedName>
</protein>
<sequence length="130" mass="12916">MAPLLALASWARSARCASCGAMAALTRGASLAAFSANVPEPPAQPSPEPSPVGVPRAAAEPHAGRRRKKASLGMPAGVLGGPQDLLGLGPGRRGAPACPAAAGWSPSAPQDEDGEGDIDDDNSDEDEDPG</sequence>
<feature type="compositionally biased region" description="Acidic residues" evidence="1">
    <location>
        <begin position="110"/>
        <end position="130"/>
    </location>
</feature>
<accession>A0ABN9RIW2</accession>
<name>A0ABN9RIW2_9DINO</name>
<feature type="chain" id="PRO_5045155372" evidence="2">
    <location>
        <begin position="17"/>
        <end position="130"/>
    </location>
</feature>
<evidence type="ECO:0000313" key="4">
    <source>
        <dbReference type="Proteomes" id="UP001189429"/>
    </source>
</evidence>
<comment type="caution">
    <text evidence="3">The sequence shown here is derived from an EMBL/GenBank/DDBJ whole genome shotgun (WGS) entry which is preliminary data.</text>
</comment>